<dbReference type="Proteomes" id="UP000533598">
    <property type="component" value="Unassembled WGS sequence"/>
</dbReference>
<dbReference type="Gene3D" id="3.30.2140.10">
    <property type="entry name" value="Arylamine N-acetyltransferase"/>
    <property type="match status" value="1"/>
</dbReference>
<reference evidence="2 3" key="1">
    <citation type="submission" date="2020-08" db="EMBL/GenBank/DDBJ databases">
        <title>Sequencing the genomes of 1000 actinobacteria strains.</title>
        <authorList>
            <person name="Klenk H.-P."/>
        </authorList>
    </citation>
    <scope>NUCLEOTIDE SEQUENCE [LARGE SCALE GENOMIC DNA]</scope>
    <source>
        <strain evidence="2 3">DSM 44230</strain>
    </source>
</reference>
<keyword evidence="3" id="KW-1185">Reference proteome</keyword>
<comment type="similarity">
    <text evidence="1">Belongs to the arylamine N-acetyltransferase family.</text>
</comment>
<proteinExistence type="inferred from homology"/>
<dbReference type="AlphaFoldDB" id="A0A7W7CHE7"/>
<protein>
    <submittedName>
        <fullName evidence="2">N-hydroxyarylamine O-acetyltransferase</fullName>
        <ecNumber evidence="2">2.3.1.118</ecNumber>
    </submittedName>
</protein>
<dbReference type="EMBL" id="JACHMH010000001">
    <property type="protein sequence ID" value="MBB4681165.1"/>
    <property type="molecule type" value="Genomic_DNA"/>
</dbReference>
<sequence length="275" mass="30553">MTTPTQPTTNDEWTVDAVDVRAYLDRIAHPPVPAPTVEALRTLHAAHSSAIPFENIDVLLHQHPGVDLKLIADKLINRRRGGYCYEHGLLFAAVATQLGYPVRRLLSRIDPYKPSFRTHMTLVITAEGRDFLVDIGFGAGMFAPMPLVDGLVTEQAGWPHRLVWDAPNWVLQKLEDGNWRSLHGFDEQVQHPVDYAVAHHFVSTHPRSPFAQQLVVMRLAPGVSRRLVGGELIVERADGPTETRPVTPAEAVELLPEFGVELTGAERQALLSRIS</sequence>
<dbReference type="PANTHER" id="PTHR11786">
    <property type="entry name" value="N-HYDROXYARYLAMINE O-ACETYLTRANSFERASE"/>
    <property type="match status" value="1"/>
</dbReference>
<keyword evidence="2" id="KW-0808">Transferase</keyword>
<keyword evidence="2" id="KW-0012">Acyltransferase</keyword>
<accession>A0A7W7CHE7</accession>
<evidence type="ECO:0000313" key="3">
    <source>
        <dbReference type="Proteomes" id="UP000533598"/>
    </source>
</evidence>
<evidence type="ECO:0000256" key="1">
    <source>
        <dbReference type="ARBA" id="ARBA00006547"/>
    </source>
</evidence>
<dbReference type="InterPro" id="IPR038765">
    <property type="entry name" value="Papain-like_cys_pep_sf"/>
</dbReference>
<dbReference type="SUPFAM" id="SSF54001">
    <property type="entry name" value="Cysteine proteinases"/>
    <property type="match status" value="1"/>
</dbReference>
<dbReference type="PANTHER" id="PTHR11786:SF0">
    <property type="entry name" value="ARYLAMINE N-ACETYLTRANSFERASE 4-RELATED"/>
    <property type="match status" value="1"/>
</dbReference>
<gene>
    <name evidence="2" type="ORF">HNR67_007283</name>
</gene>
<dbReference type="RefSeq" id="WP_185007533.1">
    <property type="nucleotide sequence ID" value="NZ_BAAAUI010000045.1"/>
</dbReference>
<evidence type="ECO:0000313" key="2">
    <source>
        <dbReference type="EMBL" id="MBB4681165.1"/>
    </source>
</evidence>
<name>A0A7W7CHE7_9PSEU</name>
<dbReference type="EC" id="2.3.1.118" evidence="2"/>
<comment type="caution">
    <text evidence="2">The sequence shown here is derived from an EMBL/GenBank/DDBJ whole genome shotgun (WGS) entry which is preliminary data.</text>
</comment>
<dbReference type="InterPro" id="IPR001447">
    <property type="entry name" value="Arylamine_N-AcTrfase"/>
</dbReference>
<dbReference type="Gene3D" id="2.40.128.150">
    <property type="entry name" value="Cysteine proteinases"/>
    <property type="match status" value="1"/>
</dbReference>
<dbReference type="Pfam" id="PF00797">
    <property type="entry name" value="Acetyltransf_2"/>
    <property type="match status" value="1"/>
</dbReference>
<dbReference type="GO" id="GO:0046990">
    <property type="term" value="F:N-hydroxyarylamine O-acetyltransferase activity"/>
    <property type="evidence" value="ECO:0007669"/>
    <property type="project" value="UniProtKB-EC"/>
</dbReference>
<organism evidence="2 3">
    <name type="scientific">Crossiella cryophila</name>
    <dbReference type="NCBI Taxonomy" id="43355"/>
    <lineage>
        <taxon>Bacteria</taxon>
        <taxon>Bacillati</taxon>
        <taxon>Actinomycetota</taxon>
        <taxon>Actinomycetes</taxon>
        <taxon>Pseudonocardiales</taxon>
        <taxon>Pseudonocardiaceae</taxon>
        <taxon>Crossiella</taxon>
    </lineage>
</organism>